<dbReference type="RefSeq" id="WP_186836174.1">
    <property type="nucleotide sequence ID" value="NZ_JACOPD010000002.1"/>
</dbReference>
<dbReference type="InterPro" id="IPR036412">
    <property type="entry name" value="HAD-like_sf"/>
</dbReference>
<dbReference type="InterPro" id="IPR023214">
    <property type="entry name" value="HAD_sf"/>
</dbReference>
<accession>A0ABR7FZT4</accession>
<dbReference type="SFLD" id="SFLDG01129">
    <property type="entry name" value="C1.5:_HAD__Beta-PGM__Phosphata"/>
    <property type="match status" value="1"/>
</dbReference>
<dbReference type="Gene3D" id="1.10.150.240">
    <property type="entry name" value="Putative phosphatase, domain 2"/>
    <property type="match status" value="1"/>
</dbReference>
<dbReference type="PANTHER" id="PTHR43434:SF1">
    <property type="entry name" value="PHOSPHOGLYCOLATE PHOSPHATASE"/>
    <property type="match status" value="1"/>
</dbReference>
<protein>
    <submittedName>
        <fullName evidence="1">HAD family hydrolase</fullName>
    </submittedName>
</protein>
<dbReference type="SUPFAM" id="SSF56784">
    <property type="entry name" value="HAD-like"/>
    <property type="match status" value="1"/>
</dbReference>
<dbReference type="Proteomes" id="UP000628463">
    <property type="component" value="Unassembled WGS sequence"/>
</dbReference>
<dbReference type="InterPro" id="IPR023198">
    <property type="entry name" value="PGP-like_dom2"/>
</dbReference>
<comment type="caution">
    <text evidence="1">The sequence shown here is derived from an EMBL/GenBank/DDBJ whole genome shotgun (WGS) entry which is preliminary data.</text>
</comment>
<keyword evidence="1" id="KW-0378">Hydrolase</keyword>
<dbReference type="SFLD" id="SFLDS00003">
    <property type="entry name" value="Haloacid_Dehalogenase"/>
    <property type="match status" value="1"/>
</dbReference>
<dbReference type="GO" id="GO:0016787">
    <property type="term" value="F:hydrolase activity"/>
    <property type="evidence" value="ECO:0007669"/>
    <property type="project" value="UniProtKB-KW"/>
</dbReference>
<gene>
    <name evidence="1" type="ORF">H8S01_03335</name>
</gene>
<dbReference type="PANTHER" id="PTHR43434">
    <property type="entry name" value="PHOSPHOGLYCOLATE PHOSPHATASE"/>
    <property type="match status" value="1"/>
</dbReference>
<keyword evidence="2" id="KW-1185">Reference proteome</keyword>
<proteinExistence type="predicted"/>
<evidence type="ECO:0000313" key="1">
    <source>
        <dbReference type="EMBL" id="MBC5679996.1"/>
    </source>
</evidence>
<dbReference type="EMBL" id="JACOPD010000002">
    <property type="protein sequence ID" value="MBC5679996.1"/>
    <property type="molecule type" value="Genomic_DNA"/>
</dbReference>
<sequence>MFDSIIFDLDGTLWDSTVPICESWNVVLKRHAEIKRPPVTINELGECMGLPMYDIAAKLFPLESKEVQTAIMDELCAYENEYLSEHGARLFDGLENVLSLLSKRYRLFIVSNCQDGYIEAFLKAHRLAKYFDDTECWGRTRTCKGESNKILIKRNNLCNPVYAGDTSGDAESADYAGIPFIYAAYGFGNVSSDKYIAKIDDIKNLPELMEEL</sequence>
<dbReference type="InterPro" id="IPR050155">
    <property type="entry name" value="HAD-like_hydrolase_sf"/>
</dbReference>
<name>A0ABR7FZT4_9FIRM</name>
<dbReference type="InterPro" id="IPR041492">
    <property type="entry name" value="HAD_2"/>
</dbReference>
<organism evidence="1 2">
    <name type="scientific">Lachnospira hominis</name>
    <name type="common">ex Liu et al. 2021</name>
    <dbReference type="NCBI Taxonomy" id="2763051"/>
    <lineage>
        <taxon>Bacteria</taxon>
        <taxon>Bacillati</taxon>
        <taxon>Bacillota</taxon>
        <taxon>Clostridia</taxon>
        <taxon>Lachnospirales</taxon>
        <taxon>Lachnospiraceae</taxon>
        <taxon>Lachnospira</taxon>
    </lineage>
</organism>
<evidence type="ECO:0000313" key="2">
    <source>
        <dbReference type="Proteomes" id="UP000628463"/>
    </source>
</evidence>
<dbReference type="Pfam" id="PF13419">
    <property type="entry name" value="HAD_2"/>
    <property type="match status" value="1"/>
</dbReference>
<reference evidence="1 2" key="1">
    <citation type="submission" date="2020-08" db="EMBL/GenBank/DDBJ databases">
        <title>Genome public.</title>
        <authorList>
            <person name="Liu C."/>
            <person name="Sun Q."/>
        </authorList>
    </citation>
    <scope>NUCLEOTIDE SEQUENCE [LARGE SCALE GENOMIC DNA]</scope>
    <source>
        <strain evidence="1 2">NSJ-43</strain>
    </source>
</reference>
<dbReference type="Gene3D" id="3.40.50.1000">
    <property type="entry name" value="HAD superfamily/HAD-like"/>
    <property type="match status" value="1"/>
</dbReference>